<protein>
    <submittedName>
        <fullName evidence="2">GNAT family N-acetyltransferase</fullName>
    </submittedName>
</protein>
<dbReference type="Proteomes" id="UP000182945">
    <property type="component" value="Chromosome"/>
</dbReference>
<proteinExistence type="predicted"/>
<organism evidence="2 3">
    <name type="scientific">Virgibacillus halodenitrificans</name>
    <name type="common">Bacillus halodenitrificans</name>
    <dbReference type="NCBI Taxonomy" id="1482"/>
    <lineage>
        <taxon>Bacteria</taxon>
        <taxon>Bacillati</taxon>
        <taxon>Bacillota</taxon>
        <taxon>Bacilli</taxon>
        <taxon>Bacillales</taxon>
        <taxon>Bacillaceae</taxon>
        <taxon>Virgibacillus</taxon>
    </lineage>
</organism>
<accession>A0AAC9J3T8</accession>
<dbReference type="EMBL" id="CP017962">
    <property type="protein sequence ID" value="APC50164.1"/>
    <property type="molecule type" value="Genomic_DNA"/>
</dbReference>
<gene>
    <name evidence="2" type="ORF">BME96_03535</name>
</gene>
<dbReference type="CDD" id="cd04301">
    <property type="entry name" value="NAT_SF"/>
    <property type="match status" value="1"/>
</dbReference>
<dbReference type="PROSITE" id="PS51186">
    <property type="entry name" value="GNAT"/>
    <property type="match status" value="1"/>
</dbReference>
<sequence>MKFLIRKMKQDDILEVQYVAETSWHATYEGIIPRKIQDNFLKHAYSEKMLKQRIEISTIIVAEVGGKVVGFANFSSVSNEGVAELGAIYLLPEYQGNSIGTALLKKGITYLPEVKKIFINVEKDNEIGKKFYKAKGFEMISTFDENFDGHILKTIRMELTV</sequence>
<dbReference type="PANTHER" id="PTHR43617:SF22">
    <property type="entry name" value="L-AMINO ACID N-ACETYLTRANSFERASE AAAT"/>
    <property type="match status" value="1"/>
</dbReference>
<evidence type="ECO:0000313" key="2">
    <source>
        <dbReference type="EMBL" id="APC50164.1"/>
    </source>
</evidence>
<dbReference type="Gene3D" id="3.40.630.30">
    <property type="match status" value="1"/>
</dbReference>
<dbReference type="InterPro" id="IPR050276">
    <property type="entry name" value="MshD_Acetyltransferase"/>
</dbReference>
<dbReference type="InterPro" id="IPR000182">
    <property type="entry name" value="GNAT_dom"/>
</dbReference>
<dbReference type="PANTHER" id="PTHR43617">
    <property type="entry name" value="L-AMINO ACID N-ACETYLTRANSFERASE"/>
    <property type="match status" value="1"/>
</dbReference>
<feature type="domain" description="N-acetyltransferase" evidence="1">
    <location>
        <begin position="3"/>
        <end position="161"/>
    </location>
</feature>
<dbReference type="AlphaFoldDB" id="A0AAC9J3T8"/>
<name>A0AAC9J3T8_VIRHA</name>
<reference evidence="2 3" key="1">
    <citation type="submission" date="2016-11" db="EMBL/GenBank/DDBJ databases">
        <title>Complete genome sequencing of Virgibacillus halodenitrificans PDB-F2.</title>
        <authorList>
            <person name="Sun Z."/>
            <person name="Zhou Y."/>
            <person name="Li H."/>
        </authorList>
    </citation>
    <scope>NUCLEOTIDE SEQUENCE [LARGE SCALE GENOMIC DNA]</scope>
    <source>
        <strain evidence="2 3">PDB-F2</strain>
    </source>
</reference>
<dbReference type="GeneID" id="71513458"/>
<dbReference type="KEGG" id="vhl:BME96_03535"/>
<dbReference type="Pfam" id="PF00583">
    <property type="entry name" value="Acetyltransf_1"/>
    <property type="match status" value="1"/>
</dbReference>
<dbReference type="SUPFAM" id="SSF55729">
    <property type="entry name" value="Acyl-CoA N-acyltransferases (Nat)"/>
    <property type="match status" value="1"/>
</dbReference>
<dbReference type="RefSeq" id="WP_071649940.1">
    <property type="nucleotide sequence ID" value="NZ_CP017962.1"/>
</dbReference>
<evidence type="ECO:0000259" key="1">
    <source>
        <dbReference type="PROSITE" id="PS51186"/>
    </source>
</evidence>
<dbReference type="GO" id="GO:0016747">
    <property type="term" value="F:acyltransferase activity, transferring groups other than amino-acyl groups"/>
    <property type="evidence" value="ECO:0007669"/>
    <property type="project" value="InterPro"/>
</dbReference>
<dbReference type="InterPro" id="IPR016181">
    <property type="entry name" value="Acyl_CoA_acyltransferase"/>
</dbReference>
<evidence type="ECO:0000313" key="3">
    <source>
        <dbReference type="Proteomes" id="UP000182945"/>
    </source>
</evidence>